<comment type="similarity">
    <text evidence="2 11 12">Belongs to the class-I aminoacyl-tRNA synthetase family.</text>
</comment>
<dbReference type="Gene3D" id="3.40.50.620">
    <property type="entry name" value="HUPs"/>
    <property type="match status" value="1"/>
</dbReference>
<sequence>MDITAKIKDQIISAIGNSCAVLEDKKVFKFDEQGYLLPIEIEIPKDKKNGDFSSNIAMKITKLVKKNPRETAQLILDNIDIEDTYIDRCEIAGPGFINFYLKKDWLYDALKLAHKMGADYGKTDMGNGERVVVEFVSANPTGPMHMGNARGGVIGDVLSNILKCAGYDVTKEFYINDAGAQIEKFGYSLEARYIQALRGDDAVEFSPDWYQGDDIKEHAKNYIEKYGDALLEKDGEERRKALVDYALPINIENLKKGLLDYKISYDVWFPESTLHKDGEVKETMDALKKSGLTYEKDGALWLKATDFGCEKDEVLIRQNGIPTYFAVDIAYHRNKFAIRKFDRAINVWGADHHGHVARMKGAMNAIGLDGDKLEIVIMQLVRLMRNGEIARMSKRTGKMITLSDLIEEIGVDAARFFFNLRHSESHLDFDLDLAVAQNSENPVFYVQYAHARIASIINSLKEDGISFDENADLTVLTEPEEEELTAKIAMLPNEICICAENSDPSRITRYVLDLASLFHSFYNAPKCRVKNEDKNLTLARLYLITAVKTVIKNVLDILGIDAPEKM</sequence>
<dbReference type="CDD" id="cd00671">
    <property type="entry name" value="ArgRS_core"/>
    <property type="match status" value="1"/>
</dbReference>
<evidence type="ECO:0000256" key="6">
    <source>
        <dbReference type="ARBA" id="ARBA00022741"/>
    </source>
</evidence>
<evidence type="ECO:0000256" key="4">
    <source>
        <dbReference type="ARBA" id="ARBA00022490"/>
    </source>
</evidence>
<dbReference type="InterPro" id="IPR014729">
    <property type="entry name" value="Rossmann-like_a/b/a_fold"/>
</dbReference>
<dbReference type="Pfam" id="PF05746">
    <property type="entry name" value="DALR_1"/>
    <property type="match status" value="1"/>
</dbReference>
<dbReference type="InterPro" id="IPR001412">
    <property type="entry name" value="aa-tRNA-synth_I_CS"/>
</dbReference>
<dbReference type="EC" id="6.1.1.19" evidence="11"/>
<dbReference type="AlphaFoldDB" id="A0A926FCK4"/>
<dbReference type="GO" id="GO:0005737">
    <property type="term" value="C:cytoplasm"/>
    <property type="evidence" value="ECO:0007669"/>
    <property type="project" value="UniProtKB-SubCell"/>
</dbReference>
<evidence type="ECO:0000256" key="2">
    <source>
        <dbReference type="ARBA" id="ARBA00005594"/>
    </source>
</evidence>
<evidence type="ECO:0000313" key="16">
    <source>
        <dbReference type="Proteomes" id="UP000647416"/>
    </source>
</evidence>
<keyword evidence="5 11" id="KW-0436">Ligase</keyword>
<dbReference type="SMART" id="SM01016">
    <property type="entry name" value="Arg_tRNA_synt_N"/>
    <property type="match status" value="1"/>
</dbReference>
<keyword evidence="8 11" id="KW-0648">Protein biosynthesis</keyword>
<dbReference type="GO" id="GO:0006420">
    <property type="term" value="P:arginyl-tRNA aminoacylation"/>
    <property type="evidence" value="ECO:0007669"/>
    <property type="project" value="UniProtKB-UniRule"/>
</dbReference>
<dbReference type="SUPFAM" id="SSF55190">
    <property type="entry name" value="Arginyl-tRNA synthetase (ArgRS), N-terminal 'additional' domain"/>
    <property type="match status" value="1"/>
</dbReference>
<dbReference type="InterPro" id="IPR008909">
    <property type="entry name" value="DALR_anticod-bd"/>
</dbReference>
<evidence type="ECO:0000259" key="14">
    <source>
        <dbReference type="SMART" id="SM01016"/>
    </source>
</evidence>
<dbReference type="SUPFAM" id="SSF47323">
    <property type="entry name" value="Anticodon-binding domain of a subclass of class I aminoacyl-tRNA synthetases"/>
    <property type="match status" value="1"/>
</dbReference>
<dbReference type="RefSeq" id="WP_262431557.1">
    <property type="nucleotide sequence ID" value="NZ_JACRTE010000003.1"/>
</dbReference>
<comment type="subcellular location">
    <subcellularLocation>
        <location evidence="1 11">Cytoplasm</location>
    </subcellularLocation>
</comment>
<dbReference type="InterPro" id="IPR036695">
    <property type="entry name" value="Arg-tRNA-synth_N_sf"/>
</dbReference>
<dbReference type="Proteomes" id="UP000647416">
    <property type="component" value="Unassembled WGS sequence"/>
</dbReference>
<keyword evidence="4 11" id="KW-0963">Cytoplasm</keyword>
<dbReference type="SUPFAM" id="SSF52374">
    <property type="entry name" value="Nucleotidylyl transferase"/>
    <property type="match status" value="1"/>
</dbReference>
<evidence type="ECO:0000256" key="11">
    <source>
        <dbReference type="HAMAP-Rule" id="MF_00123"/>
    </source>
</evidence>
<accession>A0A926FCK4</accession>
<dbReference type="PANTHER" id="PTHR11956">
    <property type="entry name" value="ARGINYL-TRNA SYNTHETASE"/>
    <property type="match status" value="1"/>
</dbReference>
<keyword evidence="16" id="KW-1185">Reference proteome</keyword>
<dbReference type="InterPro" id="IPR035684">
    <property type="entry name" value="ArgRS_core"/>
</dbReference>
<dbReference type="FunFam" id="3.40.50.620:FF:000062">
    <property type="entry name" value="Arginine--tRNA ligase"/>
    <property type="match status" value="1"/>
</dbReference>
<dbReference type="EMBL" id="JACRTE010000003">
    <property type="protein sequence ID" value="MBC8595984.1"/>
    <property type="molecule type" value="Genomic_DNA"/>
</dbReference>
<dbReference type="InterPro" id="IPR001278">
    <property type="entry name" value="Arg-tRNA-ligase"/>
</dbReference>
<evidence type="ECO:0000256" key="9">
    <source>
        <dbReference type="ARBA" id="ARBA00023146"/>
    </source>
</evidence>
<keyword evidence="9 11" id="KW-0030">Aminoacyl-tRNA synthetase</keyword>
<dbReference type="FunFam" id="1.10.730.10:FF:000008">
    <property type="entry name" value="Arginine--tRNA ligase"/>
    <property type="match status" value="1"/>
</dbReference>
<feature type="domain" description="DALR anticodon binding" evidence="13">
    <location>
        <begin position="446"/>
        <end position="566"/>
    </location>
</feature>
<gene>
    <name evidence="11" type="primary">argS</name>
    <name evidence="15" type="ORF">H8706_03755</name>
</gene>
<evidence type="ECO:0000256" key="3">
    <source>
        <dbReference type="ARBA" id="ARBA00011245"/>
    </source>
</evidence>
<evidence type="ECO:0000256" key="1">
    <source>
        <dbReference type="ARBA" id="ARBA00004496"/>
    </source>
</evidence>
<evidence type="ECO:0000313" key="15">
    <source>
        <dbReference type="EMBL" id="MBC8595984.1"/>
    </source>
</evidence>
<evidence type="ECO:0000256" key="10">
    <source>
        <dbReference type="ARBA" id="ARBA00049339"/>
    </source>
</evidence>
<reference evidence="15" key="1">
    <citation type="submission" date="2020-08" db="EMBL/GenBank/DDBJ databases">
        <title>Genome public.</title>
        <authorList>
            <person name="Liu C."/>
            <person name="Sun Q."/>
        </authorList>
    </citation>
    <scope>NUCLEOTIDE SEQUENCE</scope>
    <source>
        <strain evidence="15">NSJ-50</strain>
    </source>
</reference>
<evidence type="ECO:0000259" key="13">
    <source>
        <dbReference type="SMART" id="SM00836"/>
    </source>
</evidence>
<feature type="domain" description="Arginyl tRNA synthetase N-terminal" evidence="14">
    <location>
        <begin position="9"/>
        <end position="101"/>
    </location>
</feature>
<dbReference type="HAMAP" id="MF_00123">
    <property type="entry name" value="Arg_tRNA_synth"/>
    <property type="match status" value="1"/>
</dbReference>
<dbReference type="InterPro" id="IPR005148">
    <property type="entry name" value="Arg-tRNA-synth_N"/>
</dbReference>
<name>A0A926FCK4_9FIRM</name>
<organism evidence="15 16">
    <name type="scientific">Qingrenia yutianensis</name>
    <dbReference type="NCBI Taxonomy" id="2763676"/>
    <lineage>
        <taxon>Bacteria</taxon>
        <taxon>Bacillati</taxon>
        <taxon>Bacillota</taxon>
        <taxon>Clostridia</taxon>
        <taxon>Eubacteriales</taxon>
        <taxon>Oscillospiraceae</taxon>
        <taxon>Qingrenia</taxon>
    </lineage>
</organism>
<protein>
    <recommendedName>
        <fullName evidence="11">Arginine--tRNA ligase</fullName>
        <ecNumber evidence="11">6.1.1.19</ecNumber>
    </recommendedName>
    <alternativeName>
        <fullName evidence="11">Arginyl-tRNA synthetase</fullName>
        <shortName evidence="11">ArgRS</shortName>
    </alternativeName>
</protein>
<dbReference type="PANTHER" id="PTHR11956:SF5">
    <property type="entry name" value="ARGININE--TRNA LIGASE, CYTOPLASMIC"/>
    <property type="match status" value="1"/>
</dbReference>
<dbReference type="NCBIfam" id="TIGR00456">
    <property type="entry name" value="argS"/>
    <property type="match status" value="1"/>
</dbReference>
<dbReference type="SMART" id="SM00836">
    <property type="entry name" value="DALR_1"/>
    <property type="match status" value="1"/>
</dbReference>
<dbReference type="Pfam" id="PF03485">
    <property type="entry name" value="Arg_tRNA_synt_N"/>
    <property type="match status" value="1"/>
</dbReference>
<dbReference type="GO" id="GO:0005524">
    <property type="term" value="F:ATP binding"/>
    <property type="evidence" value="ECO:0007669"/>
    <property type="project" value="UniProtKB-UniRule"/>
</dbReference>
<comment type="subunit">
    <text evidence="3 11">Monomer.</text>
</comment>
<dbReference type="Gene3D" id="3.30.1360.70">
    <property type="entry name" value="Arginyl tRNA synthetase N-terminal domain"/>
    <property type="match status" value="1"/>
</dbReference>
<feature type="short sequence motif" description="'HIGH' region" evidence="11">
    <location>
        <begin position="138"/>
        <end position="148"/>
    </location>
</feature>
<keyword evidence="7 11" id="KW-0067">ATP-binding</keyword>
<dbReference type="PRINTS" id="PR01038">
    <property type="entry name" value="TRNASYNTHARG"/>
</dbReference>
<dbReference type="Pfam" id="PF00750">
    <property type="entry name" value="tRNA-synt_1d"/>
    <property type="match status" value="1"/>
</dbReference>
<dbReference type="PROSITE" id="PS00178">
    <property type="entry name" value="AA_TRNA_LIGASE_I"/>
    <property type="match status" value="1"/>
</dbReference>
<keyword evidence="6 11" id="KW-0547">Nucleotide-binding</keyword>
<dbReference type="GO" id="GO:0004814">
    <property type="term" value="F:arginine-tRNA ligase activity"/>
    <property type="evidence" value="ECO:0007669"/>
    <property type="project" value="UniProtKB-UniRule"/>
</dbReference>
<evidence type="ECO:0000256" key="12">
    <source>
        <dbReference type="RuleBase" id="RU363038"/>
    </source>
</evidence>
<proteinExistence type="inferred from homology"/>
<evidence type="ECO:0000256" key="8">
    <source>
        <dbReference type="ARBA" id="ARBA00022917"/>
    </source>
</evidence>
<dbReference type="InterPro" id="IPR009080">
    <property type="entry name" value="tRNAsynth_Ia_anticodon-bd"/>
</dbReference>
<evidence type="ECO:0000256" key="7">
    <source>
        <dbReference type="ARBA" id="ARBA00022840"/>
    </source>
</evidence>
<comment type="catalytic activity">
    <reaction evidence="10 11">
        <text>tRNA(Arg) + L-arginine + ATP = L-arginyl-tRNA(Arg) + AMP + diphosphate</text>
        <dbReference type="Rhea" id="RHEA:20301"/>
        <dbReference type="Rhea" id="RHEA-COMP:9658"/>
        <dbReference type="Rhea" id="RHEA-COMP:9673"/>
        <dbReference type="ChEBI" id="CHEBI:30616"/>
        <dbReference type="ChEBI" id="CHEBI:32682"/>
        <dbReference type="ChEBI" id="CHEBI:33019"/>
        <dbReference type="ChEBI" id="CHEBI:78442"/>
        <dbReference type="ChEBI" id="CHEBI:78513"/>
        <dbReference type="ChEBI" id="CHEBI:456215"/>
        <dbReference type="EC" id="6.1.1.19"/>
    </reaction>
</comment>
<evidence type="ECO:0000256" key="5">
    <source>
        <dbReference type="ARBA" id="ARBA00022598"/>
    </source>
</evidence>
<comment type="caution">
    <text evidence="15">The sequence shown here is derived from an EMBL/GenBank/DDBJ whole genome shotgun (WGS) entry which is preliminary data.</text>
</comment>
<dbReference type="Gene3D" id="1.10.730.10">
    <property type="entry name" value="Isoleucyl-tRNA Synthetase, Domain 1"/>
    <property type="match status" value="1"/>
</dbReference>